<feature type="signal peptide" evidence="2">
    <location>
        <begin position="1"/>
        <end position="23"/>
    </location>
</feature>
<evidence type="ECO:0000313" key="4">
    <source>
        <dbReference type="Proteomes" id="UP000721236"/>
    </source>
</evidence>
<reference evidence="3 4" key="1">
    <citation type="submission" date="2021-08" db="EMBL/GenBank/DDBJ databases">
        <authorList>
            <person name="Peeters C."/>
        </authorList>
    </citation>
    <scope>NUCLEOTIDE SEQUENCE [LARGE SCALE GENOMIC DNA]</scope>
    <source>
        <strain evidence="3 4">LMG 21510</strain>
    </source>
</reference>
<comment type="caution">
    <text evidence="3">The sequence shown here is derived from an EMBL/GenBank/DDBJ whole genome shotgun (WGS) entry which is preliminary data.</text>
</comment>
<evidence type="ECO:0000256" key="2">
    <source>
        <dbReference type="SAM" id="SignalP"/>
    </source>
</evidence>
<feature type="chain" id="PRO_5046297027" description="Extra-cytoplasmic solute receptor" evidence="2">
    <location>
        <begin position="24"/>
        <end position="211"/>
    </location>
</feature>
<gene>
    <name evidence="3" type="ORF">LMG21510_00485</name>
</gene>
<keyword evidence="2" id="KW-0732">Signal</keyword>
<organism evidence="3 4">
    <name type="scientific">Cupriavidus respiraculi</name>
    <dbReference type="NCBI Taxonomy" id="195930"/>
    <lineage>
        <taxon>Bacteria</taxon>
        <taxon>Pseudomonadati</taxon>
        <taxon>Pseudomonadota</taxon>
        <taxon>Betaproteobacteria</taxon>
        <taxon>Burkholderiales</taxon>
        <taxon>Burkholderiaceae</taxon>
        <taxon>Cupriavidus</taxon>
    </lineage>
</organism>
<dbReference type="Gene3D" id="3.40.190.150">
    <property type="entry name" value="Bordetella uptake gene, domain 1"/>
    <property type="match status" value="1"/>
</dbReference>
<evidence type="ECO:0008006" key="5">
    <source>
        <dbReference type="Google" id="ProtNLM"/>
    </source>
</evidence>
<evidence type="ECO:0000256" key="1">
    <source>
        <dbReference type="ARBA" id="ARBA00006987"/>
    </source>
</evidence>
<dbReference type="Pfam" id="PF03401">
    <property type="entry name" value="TctC"/>
    <property type="match status" value="1"/>
</dbReference>
<dbReference type="Proteomes" id="UP000721236">
    <property type="component" value="Unassembled WGS sequence"/>
</dbReference>
<dbReference type="SUPFAM" id="SSF53850">
    <property type="entry name" value="Periplasmic binding protein-like II"/>
    <property type="match status" value="1"/>
</dbReference>
<dbReference type="Gene3D" id="3.40.190.10">
    <property type="entry name" value="Periplasmic binding protein-like II"/>
    <property type="match status" value="1"/>
</dbReference>
<dbReference type="InterPro" id="IPR042100">
    <property type="entry name" value="Bug_dom1"/>
</dbReference>
<evidence type="ECO:0000313" key="3">
    <source>
        <dbReference type="EMBL" id="CAG9166668.1"/>
    </source>
</evidence>
<dbReference type="InterPro" id="IPR005064">
    <property type="entry name" value="BUG"/>
</dbReference>
<comment type="similarity">
    <text evidence="1">Belongs to the UPF0065 (bug) family.</text>
</comment>
<dbReference type="PANTHER" id="PTHR42928:SF5">
    <property type="entry name" value="BLR1237 PROTEIN"/>
    <property type="match status" value="1"/>
</dbReference>
<keyword evidence="4" id="KW-1185">Reference proteome</keyword>
<sequence length="211" mass="22129">MSHRWFQRCAAACATALVTLAHGAEFPDKPVKLVVGFPPGGASDIVARLLQPHLQKDLGQPVVIENRPGANGNIANEVVARADADGYTLLLGNPGPLVLNPFLYKRVPVDPVKAFTPVTQLTESPMVVVVPAASPLKSIGDLLGKARQQPGKLTYGSAGNGSSMHVAGATLQVRLQTPLIHVPYKGSGPALNDLLPASWTSWRTAAPPPCS</sequence>
<dbReference type="CDD" id="cd07012">
    <property type="entry name" value="PBP2_Bug_TTT"/>
    <property type="match status" value="1"/>
</dbReference>
<name>A0ABM8WHE8_9BURK</name>
<protein>
    <recommendedName>
        <fullName evidence="5">Extra-cytoplasmic solute receptor</fullName>
    </recommendedName>
</protein>
<accession>A0ABM8WHE8</accession>
<proteinExistence type="inferred from homology"/>
<dbReference type="PANTHER" id="PTHR42928">
    <property type="entry name" value="TRICARBOXYLATE-BINDING PROTEIN"/>
    <property type="match status" value="1"/>
</dbReference>
<dbReference type="EMBL" id="CAJZAH010000001">
    <property type="protein sequence ID" value="CAG9166668.1"/>
    <property type="molecule type" value="Genomic_DNA"/>
</dbReference>